<evidence type="ECO:0000313" key="2">
    <source>
        <dbReference type="Proteomes" id="UP000708148"/>
    </source>
</evidence>
<comment type="caution">
    <text evidence="1">The sequence shown here is derived from an EMBL/GenBank/DDBJ whole genome shotgun (WGS) entry which is preliminary data.</text>
</comment>
<dbReference type="AlphaFoldDB" id="A0A8S1JC60"/>
<keyword evidence="2" id="KW-1185">Reference proteome</keyword>
<dbReference type="Proteomes" id="UP000708148">
    <property type="component" value="Unassembled WGS sequence"/>
</dbReference>
<organism evidence="1 2">
    <name type="scientific">Ostreobium quekettii</name>
    <dbReference type="NCBI Taxonomy" id="121088"/>
    <lineage>
        <taxon>Eukaryota</taxon>
        <taxon>Viridiplantae</taxon>
        <taxon>Chlorophyta</taxon>
        <taxon>core chlorophytes</taxon>
        <taxon>Ulvophyceae</taxon>
        <taxon>TCBD clade</taxon>
        <taxon>Bryopsidales</taxon>
        <taxon>Ostreobineae</taxon>
        <taxon>Ostreobiaceae</taxon>
        <taxon>Ostreobium</taxon>
    </lineage>
</organism>
<dbReference type="EMBL" id="CAJHUC010003115">
    <property type="protein sequence ID" value="CAD7705389.1"/>
    <property type="molecule type" value="Genomic_DNA"/>
</dbReference>
<protein>
    <submittedName>
        <fullName evidence="1">Uncharacterized protein</fullName>
    </submittedName>
</protein>
<evidence type="ECO:0000313" key="1">
    <source>
        <dbReference type="EMBL" id="CAD7705389.1"/>
    </source>
</evidence>
<reference evidence="1" key="1">
    <citation type="submission" date="2020-12" db="EMBL/GenBank/DDBJ databases">
        <authorList>
            <person name="Iha C."/>
        </authorList>
    </citation>
    <scope>NUCLEOTIDE SEQUENCE</scope>
</reference>
<name>A0A8S1JC60_9CHLO</name>
<sequence>MQSPTLRDSTAGGGDFAVQEAVWRDYFQPFAKDLGGLLDRLALRGPLDRQAHNLLHSMVIYMLRNSAWRLATFFLRMCMYSGIPVRIGPRQISEEDMEPSALRRLAEEFK</sequence>
<proteinExistence type="predicted"/>
<gene>
    <name evidence="1" type="ORF">OSTQU699_LOCUS10744</name>
</gene>
<accession>A0A8S1JC60</accession>